<dbReference type="PANTHER" id="PTHR34472">
    <property type="entry name" value="SULFUR CARRIER PROTEIN THIS"/>
    <property type="match status" value="1"/>
</dbReference>
<organism evidence="1 2">
    <name type="scientific">Leucothrix pacifica</name>
    <dbReference type="NCBI Taxonomy" id="1247513"/>
    <lineage>
        <taxon>Bacteria</taxon>
        <taxon>Pseudomonadati</taxon>
        <taxon>Pseudomonadota</taxon>
        <taxon>Gammaproteobacteria</taxon>
        <taxon>Thiotrichales</taxon>
        <taxon>Thiotrichaceae</taxon>
        <taxon>Leucothrix</taxon>
    </lineage>
</organism>
<dbReference type="InterPro" id="IPR003749">
    <property type="entry name" value="ThiS/MoaD-like"/>
</dbReference>
<proteinExistence type="predicted"/>
<accession>A0A317CP00</accession>
<name>A0A317CP00_9GAMM</name>
<dbReference type="Pfam" id="PF02597">
    <property type="entry name" value="ThiS"/>
    <property type="match status" value="1"/>
</dbReference>
<dbReference type="PANTHER" id="PTHR34472:SF1">
    <property type="entry name" value="SULFUR CARRIER PROTEIN THIS"/>
    <property type="match status" value="1"/>
</dbReference>
<evidence type="ECO:0000313" key="2">
    <source>
        <dbReference type="Proteomes" id="UP000245539"/>
    </source>
</evidence>
<dbReference type="AlphaFoldDB" id="A0A317CP00"/>
<dbReference type="OrthoDB" id="9800283at2"/>
<dbReference type="SUPFAM" id="SSF54285">
    <property type="entry name" value="MoaD/ThiS"/>
    <property type="match status" value="1"/>
</dbReference>
<dbReference type="Proteomes" id="UP000245539">
    <property type="component" value="Unassembled WGS sequence"/>
</dbReference>
<evidence type="ECO:0000313" key="1">
    <source>
        <dbReference type="EMBL" id="PWQ98052.1"/>
    </source>
</evidence>
<dbReference type="InterPro" id="IPR012675">
    <property type="entry name" value="Beta-grasp_dom_sf"/>
</dbReference>
<gene>
    <name evidence="1" type="primary">thiS</name>
    <name evidence="1" type="ORF">DKW60_08915</name>
</gene>
<dbReference type="NCBIfam" id="TIGR01683">
    <property type="entry name" value="thiS"/>
    <property type="match status" value="1"/>
</dbReference>
<protein>
    <submittedName>
        <fullName evidence="1">Thiamine biosynthesis protein ThiS</fullName>
    </submittedName>
</protein>
<reference evidence="1 2" key="1">
    <citation type="submission" date="2018-05" db="EMBL/GenBank/DDBJ databases">
        <title>Leucothrix arctica sp. nov., isolated from Arctic seawater.</title>
        <authorList>
            <person name="Choi A."/>
            <person name="Baek K."/>
        </authorList>
    </citation>
    <scope>NUCLEOTIDE SEQUENCE [LARGE SCALE GENOMIC DNA]</scope>
    <source>
        <strain evidence="1 2">JCM 18388</strain>
    </source>
</reference>
<dbReference type="InterPro" id="IPR010035">
    <property type="entry name" value="Thi_S"/>
</dbReference>
<dbReference type="CDD" id="cd00565">
    <property type="entry name" value="Ubl_ThiS"/>
    <property type="match status" value="1"/>
</dbReference>
<keyword evidence="2" id="KW-1185">Reference proteome</keyword>
<comment type="caution">
    <text evidence="1">The sequence shown here is derived from an EMBL/GenBank/DDBJ whole genome shotgun (WGS) entry which is preliminary data.</text>
</comment>
<sequence length="68" mass="7510">MLEVSVNGERATIAPAQVLEQAMQEWGFDPNDMLVIAVNQTFVPRDRWADTEVKAADKIDILQPIVGG</sequence>
<dbReference type="Gene3D" id="3.10.20.30">
    <property type="match status" value="1"/>
</dbReference>
<dbReference type="InterPro" id="IPR016155">
    <property type="entry name" value="Mopterin_synth/thiamin_S_b"/>
</dbReference>
<dbReference type="RefSeq" id="WP_109837311.1">
    <property type="nucleotide sequence ID" value="NZ_QGKM01000019.1"/>
</dbReference>
<dbReference type="EMBL" id="QGKM01000019">
    <property type="protein sequence ID" value="PWQ98052.1"/>
    <property type="molecule type" value="Genomic_DNA"/>
</dbReference>